<dbReference type="PANTHER" id="PTHR10039:SF15">
    <property type="entry name" value="NACHT DOMAIN-CONTAINING PROTEIN"/>
    <property type="match status" value="1"/>
</dbReference>
<evidence type="ECO:0000259" key="3">
    <source>
        <dbReference type="PROSITE" id="PS50837"/>
    </source>
</evidence>
<keyword evidence="2" id="KW-0040">ANK repeat</keyword>
<dbReference type="Pfam" id="PF22939">
    <property type="entry name" value="WHD_GPIID"/>
    <property type="match status" value="1"/>
</dbReference>
<dbReference type="InterPro" id="IPR007111">
    <property type="entry name" value="NACHT_NTPase"/>
</dbReference>
<evidence type="ECO:0000313" key="5">
    <source>
        <dbReference type="Proteomes" id="UP001283341"/>
    </source>
</evidence>
<evidence type="ECO:0000256" key="2">
    <source>
        <dbReference type="PROSITE-ProRule" id="PRU00023"/>
    </source>
</evidence>
<feature type="repeat" description="ANK" evidence="2">
    <location>
        <begin position="725"/>
        <end position="757"/>
    </location>
</feature>
<dbReference type="InterPro" id="IPR036770">
    <property type="entry name" value="Ankyrin_rpt-contain_sf"/>
</dbReference>
<dbReference type="PROSITE" id="PS50088">
    <property type="entry name" value="ANK_REPEAT"/>
    <property type="match status" value="1"/>
</dbReference>
<dbReference type="SMART" id="SM00248">
    <property type="entry name" value="ANK"/>
    <property type="match status" value="6"/>
</dbReference>
<comment type="caution">
    <text evidence="4">The sequence shown here is derived from an EMBL/GenBank/DDBJ whole genome shotgun (WGS) entry which is preliminary data.</text>
</comment>
<keyword evidence="5" id="KW-1185">Reference proteome</keyword>
<dbReference type="Gene3D" id="1.25.40.20">
    <property type="entry name" value="Ankyrin repeat-containing domain"/>
    <property type="match status" value="2"/>
</dbReference>
<dbReference type="EMBL" id="JAUEDM010000005">
    <property type="protein sequence ID" value="KAK3315759.1"/>
    <property type="molecule type" value="Genomic_DNA"/>
</dbReference>
<dbReference type="Pfam" id="PF24883">
    <property type="entry name" value="NPHP3_N"/>
    <property type="match status" value="1"/>
</dbReference>
<dbReference type="SUPFAM" id="SSF48403">
    <property type="entry name" value="Ankyrin repeat"/>
    <property type="match status" value="1"/>
</dbReference>
<dbReference type="Proteomes" id="UP001283341">
    <property type="component" value="Unassembled WGS sequence"/>
</dbReference>
<organism evidence="4 5">
    <name type="scientific">Apodospora peruviana</name>
    <dbReference type="NCBI Taxonomy" id="516989"/>
    <lineage>
        <taxon>Eukaryota</taxon>
        <taxon>Fungi</taxon>
        <taxon>Dikarya</taxon>
        <taxon>Ascomycota</taxon>
        <taxon>Pezizomycotina</taxon>
        <taxon>Sordariomycetes</taxon>
        <taxon>Sordariomycetidae</taxon>
        <taxon>Sordariales</taxon>
        <taxon>Lasiosphaeriaceae</taxon>
        <taxon>Apodospora</taxon>
    </lineage>
</organism>
<reference evidence="4" key="1">
    <citation type="journal article" date="2023" name="Mol. Phylogenet. Evol.">
        <title>Genome-scale phylogeny and comparative genomics of the fungal order Sordariales.</title>
        <authorList>
            <person name="Hensen N."/>
            <person name="Bonometti L."/>
            <person name="Westerberg I."/>
            <person name="Brannstrom I.O."/>
            <person name="Guillou S."/>
            <person name="Cros-Aarteil S."/>
            <person name="Calhoun S."/>
            <person name="Haridas S."/>
            <person name="Kuo A."/>
            <person name="Mondo S."/>
            <person name="Pangilinan J."/>
            <person name="Riley R."/>
            <person name="LaButti K."/>
            <person name="Andreopoulos B."/>
            <person name="Lipzen A."/>
            <person name="Chen C."/>
            <person name="Yan M."/>
            <person name="Daum C."/>
            <person name="Ng V."/>
            <person name="Clum A."/>
            <person name="Steindorff A."/>
            <person name="Ohm R.A."/>
            <person name="Martin F."/>
            <person name="Silar P."/>
            <person name="Natvig D.O."/>
            <person name="Lalanne C."/>
            <person name="Gautier V."/>
            <person name="Ament-Velasquez S.L."/>
            <person name="Kruys A."/>
            <person name="Hutchinson M.I."/>
            <person name="Powell A.J."/>
            <person name="Barry K."/>
            <person name="Miller A.N."/>
            <person name="Grigoriev I.V."/>
            <person name="Debuchy R."/>
            <person name="Gladieux P."/>
            <person name="Hiltunen Thoren M."/>
            <person name="Johannesson H."/>
        </authorList>
    </citation>
    <scope>NUCLEOTIDE SEQUENCE</scope>
    <source>
        <strain evidence="4">CBS 118394</strain>
    </source>
</reference>
<evidence type="ECO:0000313" key="4">
    <source>
        <dbReference type="EMBL" id="KAK3315759.1"/>
    </source>
</evidence>
<accession>A0AAE0HZH4</accession>
<dbReference type="InterPro" id="IPR027417">
    <property type="entry name" value="P-loop_NTPase"/>
</dbReference>
<gene>
    <name evidence="4" type="ORF">B0H66DRAFT_479034</name>
</gene>
<proteinExistence type="predicted"/>
<dbReference type="InterPro" id="IPR056884">
    <property type="entry name" value="NPHP3-like_N"/>
</dbReference>
<dbReference type="Gene3D" id="3.40.50.300">
    <property type="entry name" value="P-loop containing nucleotide triphosphate hydrolases"/>
    <property type="match status" value="1"/>
</dbReference>
<dbReference type="PANTHER" id="PTHR10039">
    <property type="entry name" value="AMELOGENIN"/>
    <property type="match status" value="1"/>
</dbReference>
<sequence length="912" mass="101282">MDPFSISLSIAGVLPLVATVIRLARKYHEDVKGARESISLLITELGLLESAITSLDAFLESDDGKDAVKDLHLDQSSALRTCCAACSAKLKVLAAKLGNEIELAKGPAGRARYLLWPLSEREHKKTIQELRNLTLWIQFSLSVDNMRIVCRSSDQMATVMRQQLEQLQCLSKAQETVEEMRLAVEGHTSRLDAQREFEYRRKVLDWISPPGHDQRHHAIQALRLGNTGNWLLRRPEFLAWSSPTDGHESPNVLWCYGGPGTGKTVLVSVVIDHLLELSLPATVVGFLYVDYKSQTRQSALAMLLSLLRQLAEATSSLPKCVQTAFDAQQQVQRHLSMEDAQQLLSAIVSESSKTSYYIIIDALDECASSQRRAFLEGLSELVTNKRVHLLITGRPHVRDVERYFAGCGKFAISADEEDLRRYIRHELDFHGTQDLIDDEFAYEIVEQLIAASRGMFLLAVLHLRTLVDLTSVGAIQDVLGSLSESLSEAYRTTVARIQHQTGNRAELGMQVLRWVCFAARPLTVEELQDVLCIKAGQTRRDARYRPVLRIVLECCQGLILVDPDTSLVRPAHYTVQEHMVENAGTLFPQHSHDLLAQKCLTYLTLDDFTQGPEENMARIAVLVKSYPFLSYAACYWHAHLSPLGVPKEAELPLWKFLGSAELRATAKQVSAFSNRFVWRYCQPQECLSQTALHMACLAGLTSVVAQLLNGDNPHTEDNINTRSHIGTTPIIQAAAGGYVDILRLLLDHGADPYIENAYGNALHCAVEAGESNAISVLVQHAGMSPGWDSRYSRLPIRCVLDRDSADAFETLLELGASIAEPEGTDNKNEIEYKFESLGSRLQGVLAAVDFLHLAVEYDAGNIIRVIARRKLLNINATNKLGSSPLHISRRNGCVRAARALEEVGAKEISATI</sequence>
<protein>
    <recommendedName>
        <fullName evidence="3">NACHT domain-containing protein</fullName>
    </recommendedName>
</protein>
<feature type="domain" description="NACHT" evidence="3">
    <location>
        <begin position="251"/>
        <end position="395"/>
    </location>
</feature>
<dbReference type="AlphaFoldDB" id="A0AAE0HZH4"/>
<reference evidence="4" key="2">
    <citation type="submission" date="2023-06" db="EMBL/GenBank/DDBJ databases">
        <authorList>
            <consortium name="Lawrence Berkeley National Laboratory"/>
            <person name="Haridas S."/>
            <person name="Hensen N."/>
            <person name="Bonometti L."/>
            <person name="Westerberg I."/>
            <person name="Brannstrom I.O."/>
            <person name="Guillou S."/>
            <person name="Cros-Aarteil S."/>
            <person name="Calhoun S."/>
            <person name="Kuo A."/>
            <person name="Mondo S."/>
            <person name="Pangilinan J."/>
            <person name="Riley R."/>
            <person name="Labutti K."/>
            <person name="Andreopoulos B."/>
            <person name="Lipzen A."/>
            <person name="Chen C."/>
            <person name="Yanf M."/>
            <person name="Daum C."/>
            <person name="Ng V."/>
            <person name="Clum A."/>
            <person name="Steindorff A."/>
            <person name="Ohm R."/>
            <person name="Martin F."/>
            <person name="Silar P."/>
            <person name="Natvig D."/>
            <person name="Lalanne C."/>
            <person name="Gautier V."/>
            <person name="Ament-Velasquez S.L."/>
            <person name="Kruys A."/>
            <person name="Hutchinson M.I."/>
            <person name="Powell A.J."/>
            <person name="Barry K."/>
            <person name="Miller A.N."/>
            <person name="Grigoriev I.V."/>
            <person name="Debuchy R."/>
            <person name="Gladieux P."/>
            <person name="Thoren M.H."/>
            <person name="Johannesson H."/>
        </authorList>
    </citation>
    <scope>NUCLEOTIDE SEQUENCE</scope>
    <source>
        <strain evidence="4">CBS 118394</strain>
    </source>
</reference>
<dbReference type="SUPFAM" id="SSF52540">
    <property type="entry name" value="P-loop containing nucleoside triphosphate hydrolases"/>
    <property type="match status" value="1"/>
</dbReference>
<keyword evidence="1" id="KW-0677">Repeat</keyword>
<dbReference type="PROSITE" id="PS50837">
    <property type="entry name" value="NACHT"/>
    <property type="match status" value="1"/>
</dbReference>
<dbReference type="InterPro" id="IPR054471">
    <property type="entry name" value="GPIID_WHD"/>
</dbReference>
<name>A0AAE0HZH4_9PEZI</name>
<dbReference type="InterPro" id="IPR002110">
    <property type="entry name" value="Ankyrin_rpt"/>
</dbReference>
<dbReference type="PROSITE" id="PS50297">
    <property type="entry name" value="ANK_REP_REGION"/>
    <property type="match status" value="1"/>
</dbReference>
<evidence type="ECO:0000256" key="1">
    <source>
        <dbReference type="ARBA" id="ARBA00022737"/>
    </source>
</evidence>
<dbReference type="Pfam" id="PF12796">
    <property type="entry name" value="Ank_2"/>
    <property type="match status" value="1"/>
</dbReference>